<dbReference type="EMBL" id="BK015875">
    <property type="protein sequence ID" value="DAD71049.1"/>
    <property type="molecule type" value="Genomic_DNA"/>
</dbReference>
<sequence>MKTLIRNKIEFYYALFERKVPKIDEYGNNTGEYEVQWQKPLKYSANISAAKGETSTRQFGESENYDRVIVMSNDTPGIDEYTVLWIDTIPKLDSDGSLLLNEDGSVVTPHDHIVKKVARSINSVSIAISRVNVSG</sequence>
<evidence type="ECO:0000313" key="1">
    <source>
        <dbReference type="EMBL" id="DAD71049.1"/>
    </source>
</evidence>
<organism evidence="1">
    <name type="scientific">Siphoviridae sp. ct5d86</name>
    <dbReference type="NCBI Taxonomy" id="2827561"/>
    <lineage>
        <taxon>Viruses</taxon>
        <taxon>Duplodnaviria</taxon>
        <taxon>Heunggongvirae</taxon>
        <taxon>Uroviricota</taxon>
        <taxon>Caudoviricetes</taxon>
    </lineage>
</organism>
<accession>A0A8S5LM52</accession>
<proteinExistence type="predicted"/>
<reference evidence="1" key="1">
    <citation type="journal article" date="2021" name="Proc. Natl. Acad. Sci. U.S.A.">
        <title>A Catalog of Tens of Thousands of Viruses from Human Metagenomes Reveals Hidden Associations with Chronic Diseases.</title>
        <authorList>
            <person name="Tisza M.J."/>
            <person name="Buck C.B."/>
        </authorList>
    </citation>
    <scope>NUCLEOTIDE SEQUENCE</scope>
    <source>
        <strain evidence="1">Ct5d86</strain>
    </source>
</reference>
<protein>
    <submittedName>
        <fullName evidence="1">Uncharacterized protein</fullName>
    </submittedName>
</protein>
<name>A0A8S5LM52_9CAUD</name>